<reference evidence="1" key="1">
    <citation type="journal article" date="2021" name="Front Med (Lausanne)">
        <title>The Prevalence and Determinants of Fusidic Acid Resistance Among Methicillin-Resistant Staphylococcus aureus Clinical Isolates in China.</title>
        <authorList>
            <person name="Zhao H."/>
            <person name="Wang X."/>
            <person name="Wang B."/>
            <person name="Xu Y."/>
            <person name="Rao L."/>
            <person name="Wan B."/>
            <person name="Guo Y."/>
            <person name="Wu X."/>
            <person name="Yu J."/>
            <person name="Chen L."/>
            <person name="Li M."/>
            <person name="Yu F."/>
        </authorList>
    </citation>
    <scope>NUCLEOTIDE SEQUENCE</scope>
    <source>
        <strain evidence="1">NC-4</strain>
    </source>
</reference>
<dbReference type="InterPro" id="IPR015422">
    <property type="entry name" value="PyrdxlP-dep_Trfase_small"/>
</dbReference>
<dbReference type="AlphaFoldDB" id="A0AAW4YDY9"/>
<dbReference type="EMBL" id="JAIUEN010000531">
    <property type="protein sequence ID" value="MCE3364092.1"/>
    <property type="molecule type" value="Genomic_DNA"/>
</dbReference>
<organism evidence="1 2">
    <name type="scientific">Staphylococcus aureus</name>
    <dbReference type="NCBI Taxonomy" id="1280"/>
    <lineage>
        <taxon>Bacteria</taxon>
        <taxon>Bacillati</taxon>
        <taxon>Bacillota</taxon>
        <taxon>Bacilli</taxon>
        <taxon>Bacillales</taxon>
        <taxon>Staphylococcaceae</taxon>
        <taxon>Staphylococcus</taxon>
    </lineage>
</organism>
<dbReference type="Proteomes" id="UP001200271">
    <property type="component" value="Unassembled WGS sequence"/>
</dbReference>
<dbReference type="Gene3D" id="3.90.1150.10">
    <property type="entry name" value="Aspartate Aminotransferase, domain 1"/>
    <property type="match status" value="1"/>
</dbReference>
<protein>
    <submittedName>
        <fullName evidence="1">Histidinol-phosphate aminotransferase</fullName>
    </submittedName>
</protein>
<name>A0AAW4YDY9_STAAU</name>
<evidence type="ECO:0000313" key="2">
    <source>
        <dbReference type="Proteomes" id="UP001200271"/>
    </source>
</evidence>
<sequence length="54" mass="6325">NFIFVKTKRVNELYEALLNVGCITRPFPTGVRITIGFKEQNDKMLEVLSNFKYE</sequence>
<proteinExistence type="predicted"/>
<dbReference type="GO" id="GO:0008483">
    <property type="term" value="F:transaminase activity"/>
    <property type="evidence" value="ECO:0007669"/>
    <property type="project" value="UniProtKB-KW"/>
</dbReference>
<evidence type="ECO:0000313" key="1">
    <source>
        <dbReference type="EMBL" id="MCE3364092.1"/>
    </source>
</evidence>
<feature type="non-terminal residue" evidence="1">
    <location>
        <position position="1"/>
    </location>
</feature>
<keyword evidence="1" id="KW-0808">Transferase</keyword>
<accession>A0AAW4YDY9</accession>
<reference evidence="1" key="2">
    <citation type="submission" date="2023-08" db="EMBL/GenBank/DDBJ databases">
        <authorList>
            <person name="Zhao H."/>
            <person name="Wang X."/>
        </authorList>
    </citation>
    <scope>NUCLEOTIDE SEQUENCE</scope>
    <source>
        <strain evidence="1">NC-4</strain>
    </source>
</reference>
<comment type="caution">
    <text evidence="1">The sequence shown here is derived from an EMBL/GenBank/DDBJ whole genome shotgun (WGS) entry which is preliminary data.</text>
</comment>
<keyword evidence="1" id="KW-0032">Aminotransferase</keyword>
<gene>
    <name evidence="1" type="ORF">LB359_17850</name>
</gene>